<feature type="domain" description="Small nuclear ribonucleoprotein Prp3 C-terminal" evidence="6">
    <location>
        <begin position="92"/>
        <end position="221"/>
    </location>
</feature>
<sequence>MERETQRQEMVARGLIAPPEPKVKISNMMRVLAADATADPTKIEQEVRRQMKLRLKNHEERNAARKKTDEEKREKKIHKLDREVEVETTVHLYKVGDLKSRHTKQARYKIDINAKQLRLHGTGIVTDEESLLVVEGGPKALAKFHKLVMKRIKWSAQDEDEEEDEDEMKDDEEKGENFCRLVWEGKVTKANFGEFRFEAATSEGNARDILRRKGVEQYWDLIKSYDQDAQR</sequence>
<dbReference type="PANTHER" id="PTHR14212:SF0">
    <property type="entry name" value="U4_U6 SMALL NUCLEAR RIBONUCLEOPROTEIN PRP3"/>
    <property type="match status" value="1"/>
</dbReference>
<feature type="region of interest" description="Disordered" evidence="5">
    <location>
        <begin position="56"/>
        <end position="75"/>
    </location>
</feature>
<dbReference type="InterPro" id="IPR027104">
    <property type="entry name" value="Prp3"/>
</dbReference>
<keyword evidence="4" id="KW-0539">Nucleus</keyword>
<evidence type="ECO:0000256" key="2">
    <source>
        <dbReference type="ARBA" id="ARBA00022664"/>
    </source>
</evidence>
<organism evidence="8">
    <name type="scientific">Hemiselmis andersenii</name>
    <name type="common">Cryptophyte alga</name>
    <dbReference type="NCBI Taxonomy" id="464988"/>
    <lineage>
        <taxon>Eukaryota</taxon>
        <taxon>Cryptophyceae</taxon>
        <taxon>Cryptomonadales</taxon>
        <taxon>Hemiselmidaceae</taxon>
        <taxon>Hemiselmis</taxon>
    </lineage>
</organism>
<keyword evidence="2" id="KW-0507">mRNA processing</keyword>
<name>A0A6U4VCR6_HEMAN</name>
<dbReference type="InterPro" id="IPR013881">
    <property type="entry name" value="Pre-mRNA_splic_Prp3_dom"/>
</dbReference>
<dbReference type="InterPro" id="IPR010541">
    <property type="entry name" value="Prp3_C"/>
</dbReference>
<dbReference type="GO" id="GO:0046540">
    <property type="term" value="C:U4/U6 x U5 tri-snRNP complex"/>
    <property type="evidence" value="ECO:0007669"/>
    <property type="project" value="InterPro"/>
</dbReference>
<dbReference type="Pfam" id="PF08572">
    <property type="entry name" value="PRP3"/>
    <property type="match status" value="1"/>
</dbReference>
<protein>
    <submittedName>
        <fullName evidence="8">Uncharacterized protein</fullName>
    </submittedName>
</protein>
<evidence type="ECO:0000256" key="4">
    <source>
        <dbReference type="ARBA" id="ARBA00023242"/>
    </source>
</evidence>
<dbReference type="GO" id="GO:0000398">
    <property type="term" value="P:mRNA splicing, via spliceosome"/>
    <property type="evidence" value="ECO:0007669"/>
    <property type="project" value="InterPro"/>
</dbReference>
<reference evidence="8" key="1">
    <citation type="submission" date="2021-01" db="EMBL/GenBank/DDBJ databases">
        <authorList>
            <person name="Corre E."/>
            <person name="Pelletier E."/>
            <person name="Niang G."/>
            <person name="Scheremetjew M."/>
            <person name="Finn R."/>
            <person name="Kale V."/>
            <person name="Holt S."/>
            <person name="Cochrane G."/>
            <person name="Meng A."/>
            <person name="Brown T."/>
            <person name="Cohen L."/>
        </authorList>
    </citation>
    <scope>NUCLEOTIDE SEQUENCE</scope>
    <source>
        <strain evidence="8">CCMP644</strain>
    </source>
</reference>
<feature type="domain" description="Pre-mRNA-splicing factor 3" evidence="7">
    <location>
        <begin position="2"/>
        <end position="68"/>
    </location>
</feature>
<evidence type="ECO:0000256" key="3">
    <source>
        <dbReference type="ARBA" id="ARBA00023187"/>
    </source>
</evidence>
<gene>
    <name evidence="8" type="ORF">HAND00432_LOCUS11714</name>
</gene>
<dbReference type="PANTHER" id="PTHR14212">
    <property type="entry name" value="U4/U6-ASSOCIATED RNA SPLICING FACTOR-RELATED"/>
    <property type="match status" value="1"/>
</dbReference>
<keyword evidence="3" id="KW-0508">mRNA splicing</keyword>
<evidence type="ECO:0000259" key="7">
    <source>
        <dbReference type="Pfam" id="PF08572"/>
    </source>
</evidence>
<dbReference type="EMBL" id="HBFX01019315">
    <property type="protein sequence ID" value="CAD8957175.1"/>
    <property type="molecule type" value="Transcribed_RNA"/>
</dbReference>
<dbReference type="CDD" id="cd24162">
    <property type="entry name" value="Prp3_C"/>
    <property type="match status" value="1"/>
</dbReference>
<evidence type="ECO:0000259" key="6">
    <source>
        <dbReference type="Pfam" id="PF06544"/>
    </source>
</evidence>
<dbReference type="AlphaFoldDB" id="A0A6U4VCR6"/>
<proteinExistence type="predicted"/>
<evidence type="ECO:0000256" key="5">
    <source>
        <dbReference type="SAM" id="MobiDB-lite"/>
    </source>
</evidence>
<evidence type="ECO:0000313" key="8">
    <source>
        <dbReference type="EMBL" id="CAD8957175.1"/>
    </source>
</evidence>
<evidence type="ECO:0000256" key="1">
    <source>
        <dbReference type="ARBA" id="ARBA00004123"/>
    </source>
</evidence>
<comment type="subcellular location">
    <subcellularLocation>
        <location evidence="1">Nucleus</location>
    </subcellularLocation>
</comment>
<accession>A0A6U4VCR6</accession>
<dbReference type="Pfam" id="PF06544">
    <property type="entry name" value="Prp3_C"/>
    <property type="match status" value="1"/>
</dbReference>